<dbReference type="AlphaFoldDB" id="A0A8D9EHN6"/>
<keyword evidence="1" id="KW-0472">Membrane</keyword>
<name>A0A8D9EHN6_9HEMI</name>
<sequence length="122" mass="13923">MPPYSAETNIPLMIDKKILGVKTQFSRKMLSFSFAVLLYVVFLSLACHHLLFSVFNVPRQMLVMSKIILNYTLCCYKLVSRSRTLNSLENVILSSDRFNNAITSAKDHIGYLFIEALDLNPD</sequence>
<feature type="transmembrane region" description="Helical" evidence="1">
    <location>
        <begin position="32"/>
        <end position="55"/>
    </location>
</feature>
<reference evidence="2" key="1">
    <citation type="submission" date="2021-05" db="EMBL/GenBank/DDBJ databases">
        <authorList>
            <person name="Alioto T."/>
            <person name="Alioto T."/>
            <person name="Gomez Garrido J."/>
        </authorList>
    </citation>
    <scope>NUCLEOTIDE SEQUENCE</scope>
</reference>
<evidence type="ECO:0000313" key="2">
    <source>
        <dbReference type="EMBL" id="CAG6754393.1"/>
    </source>
</evidence>
<dbReference type="EMBL" id="HBUF01539146">
    <property type="protein sequence ID" value="CAG6754393.1"/>
    <property type="molecule type" value="Transcribed_RNA"/>
</dbReference>
<keyword evidence="1" id="KW-1133">Transmembrane helix</keyword>
<evidence type="ECO:0000256" key="1">
    <source>
        <dbReference type="SAM" id="Phobius"/>
    </source>
</evidence>
<accession>A0A8D9EHN6</accession>
<organism evidence="2">
    <name type="scientific">Cacopsylla melanoneura</name>
    <dbReference type="NCBI Taxonomy" id="428564"/>
    <lineage>
        <taxon>Eukaryota</taxon>
        <taxon>Metazoa</taxon>
        <taxon>Ecdysozoa</taxon>
        <taxon>Arthropoda</taxon>
        <taxon>Hexapoda</taxon>
        <taxon>Insecta</taxon>
        <taxon>Pterygota</taxon>
        <taxon>Neoptera</taxon>
        <taxon>Paraneoptera</taxon>
        <taxon>Hemiptera</taxon>
        <taxon>Sternorrhyncha</taxon>
        <taxon>Psylloidea</taxon>
        <taxon>Psyllidae</taxon>
        <taxon>Psyllinae</taxon>
        <taxon>Cacopsylla</taxon>
    </lineage>
</organism>
<proteinExistence type="predicted"/>
<protein>
    <submittedName>
        <fullName evidence="2">Uncharacterized protein</fullName>
    </submittedName>
</protein>
<keyword evidence="1" id="KW-0812">Transmembrane</keyword>